<protein>
    <submittedName>
        <fullName evidence="4">RHS repeat-associated core domain-containing protein</fullName>
    </submittedName>
</protein>
<gene>
    <name evidence="4" type="ORF">RI845_00950</name>
</gene>
<keyword evidence="2" id="KW-0732">Signal</keyword>
<keyword evidence="5" id="KW-1185">Reference proteome</keyword>
<keyword evidence="1" id="KW-0677">Repeat</keyword>
<accession>A0ABY9TJ57</accession>
<feature type="chain" id="PRO_5046055735" evidence="2">
    <location>
        <begin position="23"/>
        <end position="1318"/>
    </location>
</feature>
<dbReference type="RefSeq" id="WP_348387884.1">
    <property type="nucleotide sequence ID" value="NZ_CP134146.1"/>
</dbReference>
<organism evidence="4 5">
    <name type="scientific">Thalassotalea nanhaiensis</name>
    <dbReference type="NCBI Taxonomy" id="3065648"/>
    <lineage>
        <taxon>Bacteria</taxon>
        <taxon>Pseudomonadati</taxon>
        <taxon>Pseudomonadota</taxon>
        <taxon>Gammaproteobacteria</taxon>
        <taxon>Alteromonadales</taxon>
        <taxon>Colwelliaceae</taxon>
        <taxon>Thalassotalea</taxon>
    </lineage>
</organism>
<dbReference type="Gene3D" id="2.180.10.10">
    <property type="entry name" value="RHS repeat-associated core"/>
    <property type="match status" value="3"/>
</dbReference>
<dbReference type="NCBIfam" id="TIGR01643">
    <property type="entry name" value="YD_repeat_2x"/>
    <property type="match status" value="1"/>
</dbReference>
<evidence type="ECO:0000259" key="3">
    <source>
        <dbReference type="Pfam" id="PF25023"/>
    </source>
</evidence>
<evidence type="ECO:0000313" key="5">
    <source>
        <dbReference type="Proteomes" id="UP001248581"/>
    </source>
</evidence>
<dbReference type="InterPro" id="IPR050708">
    <property type="entry name" value="T6SS_VgrG/RHS"/>
</dbReference>
<name>A0ABY9TJ57_9GAMM</name>
<dbReference type="PANTHER" id="PTHR32305">
    <property type="match status" value="1"/>
</dbReference>
<dbReference type="Pfam" id="PF25023">
    <property type="entry name" value="TEN_YD-shell"/>
    <property type="match status" value="2"/>
</dbReference>
<sequence length="1318" mass="142990">MKQLINASWLLLVSALTGQTFAEEDNEYIKPLEIVTDINGVDLNSGKYYPQFPALSIPAAPRLSFHTIQKFESRVDGTWSAGGNTRIESHSVTFGGSTSEFFECIDDDCIPERNTGSTLFGNMSGPFFLYTQGSTGVKVKYNVKAGIYPTNGVHYPNGTFYASEITYPDGEVISIDYTQNPSNYDQRPNKATSSLGYEMAFTYQSNSNGSLWAVIKRVTIAKTSAPSVILAENNYSSSNGTVTDALGRTWDYTGFTNSLYLPEHATNFSYKLPSNSANNISVSSAYLPYDDETHANFVTSVTRNGETYNYSYTPTSGIQYDPKKQFTQIDITGPDNYQRTIKLNASSGKSKSVQVASDTGSLGNETLYEYNLNKQLEKITYPEGNSVNIYYDGNGNITSKHVHAKPGSGLASIVTTANYDLSLPGLNAFRPTYTVDANNNRTDYTFDSLHGGMLTKLEPAGQNGMRRLTTNTYTSIGGYDRLTKTSICSGSECGTSKEFITEYTYWNNTHIVETVTERNYGNTLNKTTTYTYDGAGNKLSEDGPLSGLDDATYYRYDTTGRMTWEISPVNQQGVRVASKTTYRDQDNQPLKVEQGTLSSSTDTTLDVNLTTNYTYDSNDMPVKTTVNSDAATESVTQTSYTPRNLVDCQVIRMNPAIFASLPGSACSLGTAGTFGSDRITKNTYDNNGRVTKTISGYNTIDEAIDIEIAYTGNGQADYKKDGNGNLTNYTYDGVDRLSRTTFPDNTYELNTYDTNGNVETLRKRDGVVLTHTYDALNLKTQTTIPNESALVFTYDNFDRPKTSTRDSSVVSNTYDDLGRLLTSTTNNKTLSYLYDVAGRRIRLTHPDGFYIIYDYDSSGALTAIKESGTKELVGYDYNELGQLVSMTRNNGVVSTLDHDELGRLTDFAHGSINASSFNYNPASQITYRTASNASFQISIPSVGEQAYTPNNLNQYTNVAGNSLSYDLTGNLINYDGWTYDYNAHNRLISADKTGTDLDLTYDPTGRLESFTLNTVKTNFLYDGDELVAEYNSSGTLINRYVHGVGVDDPLVWYIGSGTSETRYLLANAQGSIIAETDSSGSVANIHGYSAFGEPDNVSDARFRYTGQILLPGTELYYYKARIYHPKLGRFMQTDPIGYDDGMNWYAYVGNDPVNNADPTGKFLIGAGVGFALDLTVQLIANGGDITKVDPVQLAGATAMGAIGAGIGAQIAKASNAISAATNSTKLGSAVNVTANTVAGVTTEGAASAVKITVDAVAGTNYGEGTSDKVVGSIGGSAQNAAVNEVVSHATGQSKLGQVAEIGVKAVAAITGALKDEKK</sequence>
<dbReference type="InterPro" id="IPR022385">
    <property type="entry name" value="Rhs_assc_core"/>
</dbReference>
<dbReference type="NCBIfam" id="TIGR03696">
    <property type="entry name" value="Rhs_assc_core"/>
    <property type="match status" value="1"/>
</dbReference>
<feature type="signal peptide" evidence="2">
    <location>
        <begin position="1"/>
        <end position="22"/>
    </location>
</feature>
<proteinExistence type="predicted"/>
<dbReference type="Proteomes" id="UP001248581">
    <property type="component" value="Chromosome"/>
</dbReference>
<dbReference type="InterPro" id="IPR056823">
    <property type="entry name" value="TEN-like_YD-shell"/>
</dbReference>
<dbReference type="PANTHER" id="PTHR32305:SF15">
    <property type="entry name" value="PROTEIN RHSA-RELATED"/>
    <property type="match status" value="1"/>
</dbReference>
<feature type="domain" description="Teneurin-like YD-shell" evidence="3">
    <location>
        <begin position="895"/>
        <end position="1148"/>
    </location>
</feature>
<feature type="domain" description="Teneurin-like YD-shell" evidence="3">
    <location>
        <begin position="752"/>
        <end position="864"/>
    </location>
</feature>
<evidence type="ECO:0000256" key="1">
    <source>
        <dbReference type="ARBA" id="ARBA00022737"/>
    </source>
</evidence>
<reference evidence="5" key="1">
    <citation type="submission" date="2023-09" db="EMBL/GenBank/DDBJ databases">
        <authorList>
            <person name="Zhang C."/>
        </authorList>
    </citation>
    <scope>NUCLEOTIDE SEQUENCE [LARGE SCALE GENOMIC DNA]</scope>
    <source>
        <strain evidence="5">SQ345</strain>
    </source>
</reference>
<evidence type="ECO:0000313" key="4">
    <source>
        <dbReference type="EMBL" id="WNC68730.1"/>
    </source>
</evidence>
<evidence type="ECO:0000256" key="2">
    <source>
        <dbReference type="SAM" id="SignalP"/>
    </source>
</evidence>
<dbReference type="EMBL" id="CP134146">
    <property type="protein sequence ID" value="WNC68730.1"/>
    <property type="molecule type" value="Genomic_DNA"/>
</dbReference>
<dbReference type="InterPro" id="IPR006530">
    <property type="entry name" value="YD"/>
</dbReference>